<evidence type="ECO:0008006" key="4">
    <source>
        <dbReference type="Google" id="ProtNLM"/>
    </source>
</evidence>
<comment type="caution">
    <text evidence="2">The sequence shown here is derived from an EMBL/GenBank/DDBJ whole genome shotgun (WGS) entry which is preliminary data.</text>
</comment>
<organism evidence="2 3">
    <name type="scientific">Flavipsychrobacter stenotrophus</name>
    <dbReference type="NCBI Taxonomy" id="2077091"/>
    <lineage>
        <taxon>Bacteria</taxon>
        <taxon>Pseudomonadati</taxon>
        <taxon>Bacteroidota</taxon>
        <taxon>Chitinophagia</taxon>
        <taxon>Chitinophagales</taxon>
        <taxon>Chitinophagaceae</taxon>
        <taxon>Flavipsychrobacter</taxon>
    </lineage>
</organism>
<evidence type="ECO:0000313" key="2">
    <source>
        <dbReference type="EMBL" id="PQJ09948.1"/>
    </source>
</evidence>
<dbReference type="SUPFAM" id="SSF49899">
    <property type="entry name" value="Concanavalin A-like lectins/glucanases"/>
    <property type="match status" value="1"/>
</dbReference>
<protein>
    <recommendedName>
        <fullName evidence="4">LamG domain-containing protein</fullName>
    </recommendedName>
</protein>
<dbReference type="Gene3D" id="2.60.120.200">
    <property type="match status" value="1"/>
</dbReference>
<dbReference type="Proteomes" id="UP000239872">
    <property type="component" value="Unassembled WGS sequence"/>
</dbReference>
<name>A0A2S7STB9_9BACT</name>
<dbReference type="InterPro" id="IPR013320">
    <property type="entry name" value="ConA-like_dom_sf"/>
</dbReference>
<reference evidence="2 3" key="1">
    <citation type="submission" date="2018-01" db="EMBL/GenBank/DDBJ databases">
        <title>A novel member of the phylum Bacteroidetes isolated from glacier ice.</title>
        <authorList>
            <person name="Liu Q."/>
            <person name="Xin Y.-H."/>
        </authorList>
    </citation>
    <scope>NUCLEOTIDE SEQUENCE [LARGE SCALE GENOMIC DNA]</scope>
    <source>
        <strain evidence="2 3">RB1R16</strain>
    </source>
</reference>
<dbReference type="RefSeq" id="WP_105039957.1">
    <property type="nucleotide sequence ID" value="NZ_PPSL01000004.1"/>
</dbReference>
<dbReference type="GO" id="GO:0004553">
    <property type="term" value="F:hydrolase activity, hydrolyzing O-glycosyl compounds"/>
    <property type="evidence" value="ECO:0007669"/>
    <property type="project" value="UniProtKB-ARBA"/>
</dbReference>
<dbReference type="EMBL" id="PPSL01000004">
    <property type="protein sequence ID" value="PQJ09948.1"/>
    <property type="molecule type" value="Genomic_DNA"/>
</dbReference>
<evidence type="ECO:0000313" key="3">
    <source>
        <dbReference type="Proteomes" id="UP000239872"/>
    </source>
</evidence>
<feature type="chain" id="PRO_5015647870" description="LamG domain-containing protein" evidence="1">
    <location>
        <begin position="20"/>
        <end position="244"/>
    </location>
</feature>
<dbReference type="GO" id="GO:0005975">
    <property type="term" value="P:carbohydrate metabolic process"/>
    <property type="evidence" value="ECO:0007669"/>
    <property type="project" value="UniProtKB-ARBA"/>
</dbReference>
<evidence type="ECO:0000256" key="1">
    <source>
        <dbReference type="SAM" id="SignalP"/>
    </source>
</evidence>
<gene>
    <name evidence="2" type="ORF">CJD36_014700</name>
</gene>
<feature type="signal peptide" evidence="1">
    <location>
        <begin position="1"/>
        <end position="19"/>
    </location>
</feature>
<keyword evidence="1" id="KW-0732">Signal</keyword>
<proteinExistence type="predicted"/>
<sequence length="244" mass="28113">MKRALMLLVSCVMCNLATAQNVPCYMPLSGLVAWYPFNGNANDRSGNELNGIVNGCTLTTDRFGHKNRAYYFDGTGTYINVPYLPLLDIPQATWNIWFKLVQPNNNAITGRFLWGCDPGIGKHITNYVYRDAVGYQVVYLDPRVTSLEAKQTLTDTSWHMFTTTYDALAGQMRIYQDGMYMGMQVFTRVKWLSGDLRFALSTDRYWQPFYGALDDASIHSRVLTAEEIYRLYRRARPSKRHRHR</sequence>
<keyword evidence="3" id="KW-1185">Reference proteome</keyword>
<dbReference type="Pfam" id="PF13385">
    <property type="entry name" value="Laminin_G_3"/>
    <property type="match status" value="1"/>
</dbReference>
<accession>A0A2S7STB9</accession>
<dbReference type="OrthoDB" id="9814380at2"/>
<dbReference type="AlphaFoldDB" id="A0A2S7STB9"/>